<gene>
    <name evidence="2" type="ORF">B0T25DRAFT_572106</name>
</gene>
<organism evidence="2 3">
    <name type="scientific">Lasiosphaeria hispida</name>
    <dbReference type="NCBI Taxonomy" id="260671"/>
    <lineage>
        <taxon>Eukaryota</taxon>
        <taxon>Fungi</taxon>
        <taxon>Dikarya</taxon>
        <taxon>Ascomycota</taxon>
        <taxon>Pezizomycotina</taxon>
        <taxon>Sordariomycetes</taxon>
        <taxon>Sordariomycetidae</taxon>
        <taxon>Sordariales</taxon>
        <taxon>Lasiosphaeriaceae</taxon>
        <taxon>Lasiosphaeria</taxon>
    </lineage>
</organism>
<accession>A0AAJ0HCD6</accession>
<feature type="compositionally biased region" description="Low complexity" evidence="1">
    <location>
        <begin position="1"/>
        <end position="14"/>
    </location>
</feature>
<keyword evidence="3" id="KW-1185">Reference proteome</keyword>
<reference evidence="2" key="2">
    <citation type="submission" date="2023-06" db="EMBL/GenBank/DDBJ databases">
        <authorList>
            <consortium name="Lawrence Berkeley National Laboratory"/>
            <person name="Haridas S."/>
            <person name="Hensen N."/>
            <person name="Bonometti L."/>
            <person name="Westerberg I."/>
            <person name="Brannstrom I.O."/>
            <person name="Guillou S."/>
            <person name="Cros-Aarteil S."/>
            <person name="Calhoun S."/>
            <person name="Kuo A."/>
            <person name="Mondo S."/>
            <person name="Pangilinan J."/>
            <person name="Riley R."/>
            <person name="Labutti K."/>
            <person name="Andreopoulos B."/>
            <person name="Lipzen A."/>
            <person name="Chen C."/>
            <person name="Yanf M."/>
            <person name="Daum C."/>
            <person name="Ng V."/>
            <person name="Clum A."/>
            <person name="Steindorff A."/>
            <person name="Ohm R."/>
            <person name="Martin F."/>
            <person name="Silar P."/>
            <person name="Natvig D."/>
            <person name="Lalanne C."/>
            <person name="Gautier V."/>
            <person name="Ament-Velasquez S.L."/>
            <person name="Kruys A."/>
            <person name="Hutchinson M.I."/>
            <person name="Powell A.J."/>
            <person name="Barry K."/>
            <person name="Miller A.N."/>
            <person name="Grigoriev I.V."/>
            <person name="Debuchy R."/>
            <person name="Gladieux P."/>
            <person name="Thoren M.H."/>
            <person name="Johannesson H."/>
        </authorList>
    </citation>
    <scope>NUCLEOTIDE SEQUENCE</scope>
    <source>
        <strain evidence="2">CBS 955.72</strain>
    </source>
</reference>
<comment type="caution">
    <text evidence="2">The sequence shown here is derived from an EMBL/GenBank/DDBJ whole genome shotgun (WGS) entry which is preliminary data.</text>
</comment>
<feature type="region of interest" description="Disordered" evidence="1">
    <location>
        <begin position="1"/>
        <end position="20"/>
    </location>
</feature>
<name>A0AAJ0HCD6_9PEZI</name>
<evidence type="ECO:0000313" key="2">
    <source>
        <dbReference type="EMBL" id="KAK3347016.1"/>
    </source>
</evidence>
<evidence type="ECO:0000313" key="3">
    <source>
        <dbReference type="Proteomes" id="UP001275084"/>
    </source>
</evidence>
<reference evidence="2" key="1">
    <citation type="journal article" date="2023" name="Mol. Phylogenet. Evol.">
        <title>Genome-scale phylogeny and comparative genomics of the fungal order Sordariales.</title>
        <authorList>
            <person name="Hensen N."/>
            <person name="Bonometti L."/>
            <person name="Westerberg I."/>
            <person name="Brannstrom I.O."/>
            <person name="Guillou S."/>
            <person name="Cros-Aarteil S."/>
            <person name="Calhoun S."/>
            <person name="Haridas S."/>
            <person name="Kuo A."/>
            <person name="Mondo S."/>
            <person name="Pangilinan J."/>
            <person name="Riley R."/>
            <person name="LaButti K."/>
            <person name="Andreopoulos B."/>
            <person name="Lipzen A."/>
            <person name="Chen C."/>
            <person name="Yan M."/>
            <person name="Daum C."/>
            <person name="Ng V."/>
            <person name="Clum A."/>
            <person name="Steindorff A."/>
            <person name="Ohm R.A."/>
            <person name="Martin F."/>
            <person name="Silar P."/>
            <person name="Natvig D.O."/>
            <person name="Lalanne C."/>
            <person name="Gautier V."/>
            <person name="Ament-Velasquez S.L."/>
            <person name="Kruys A."/>
            <person name="Hutchinson M.I."/>
            <person name="Powell A.J."/>
            <person name="Barry K."/>
            <person name="Miller A.N."/>
            <person name="Grigoriev I.V."/>
            <person name="Debuchy R."/>
            <person name="Gladieux P."/>
            <person name="Hiltunen Thoren M."/>
            <person name="Johannesson H."/>
        </authorList>
    </citation>
    <scope>NUCLEOTIDE SEQUENCE</scope>
    <source>
        <strain evidence="2">CBS 955.72</strain>
    </source>
</reference>
<dbReference type="EMBL" id="JAUIQD010000006">
    <property type="protein sequence ID" value="KAK3347016.1"/>
    <property type="molecule type" value="Genomic_DNA"/>
</dbReference>
<evidence type="ECO:0000256" key="1">
    <source>
        <dbReference type="SAM" id="MobiDB-lite"/>
    </source>
</evidence>
<protein>
    <submittedName>
        <fullName evidence="2">Uncharacterized protein</fullName>
    </submittedName>
</protein>
<sequence length="127" mass="13391">MGHTSSTLNNNPSTNSPPPPLCKTCHTLLTNLSSPSPPITLPLPPTLAPFTPSHAAAGALVLAAFGTGGQILRRTTCAIYRPFLSLVDILPAKRRTWSSVPTPSASRGLYMRMPLRSTRSSSAGKRG</sequence>
<dbReference type="AlphaFoldDB" id="A0AAJ0HCD6"/>
<proteinExistence type="predicted"/>
<dbReference type="Proteomes" id="UP001275084">
    <property type="component" value="Unassembled WGS sequence"/>
</dbReference>